<dbReference type="PANTHER" id="PTHR12899:SF16">
    <property type="entry name" value="OS02G0689700 PROTEIN"/>
    <property type="match status" value="1"/>
</dbReference>
<evidence type="ECO:0000256" key="1">
    <source>
        <dbReference type="ARBA" id="ARBA00007116"/>
    </source>
</evidence>
<dbReference type="Proteomes" id="UP001205105">
    <property type="component" value="Unassembled WGS sequence"/>
</dbReference>
<dbReference type="PANTHER" id="PTHR12899">
    <property type="entry name" value="39S RIBOSOMAL PROTEIN L18, MITOCHONDRIAL"/>
    <property type="match status" value="1"/>
</dbReference>
<dbReference type="GO" id="GO:0005840">
    <property type="term" value="C:ribosome"/>
    <property type="evidence" value="ECO:0007669"/>
    <property type="project" value="UniProtKB-KW"/>
</dbReference>
<dbReference type="Gene3D" id="3.30.420.100">
    <property type="match status" value="1"/>
</dbReference>
<protein>
    <recommendedName>
        <fullName evidence="6">50S ribosomal protein L18</fullName>
    </recommendedName>
</protein>
<dbReference type="EMBL" id="JADXDR010000053">
    <property type="protein sequence ID" value="KAI7842312.1"/>
    <property type="molecule type" value="Genomic_DNA"/>
</dbReference>
<proteinExistence type="inferred from homology"/>
<dbReference type="GO" id="GO:1990904">
    <property type="term" value="C:ribonucleoprotein complex"/>
    <property type="evidence" value="ECO:0007669"/>
    <property type="project" value="UniProtKB-KW"/>
</dbReference>
<keyword evidence="5" id="KW-1185">Reference proteome</keyword>
<comment type="similarity">
    <text evidence="1">Belongs to the universal ribosomal protein uL18 family.</text>
</comment>
<dbReference type="InterPro" id="IPR005484">
    <property type="entry name" value="Ribosomal_uL18_bac/plant/anim"/>
</dbReference>
<evidence type="ECO:0000256" key="3">
    <source>
        <dbReference type="ARBA" id="ARBA00023274"/>
    </source>
</evidence>
<dbReference type="SUPFAM" id="SSF53137">
    <property type="entry name" value="Translational machinery components"/>
    <property type="match status" value="1"/>
</dbReference>
<sequence length="109" mass="11540">MGGLPVPKPFHLKMFFSNKNVVAQIVRMADGHIVAAASTHEAAAKEALKAAGTSTSCKEAARAIGEALAQRAKAAGLDGVHWRRRHGEGYIGKRKELIEALRAAGMPLV</sequence>
<name>A0AAD5DQD8_9CHLO</name>
<comment type="caution">
    <text evidence="4">The sequence shown here is derived from an EMBL/GenBank/DDBJ whole genome shotgun (WGS) entry which is preliminary data.</text>
</comment>
<evidence type="ECO:0000313" key="4">
    <source>
        <dbReference type="EMBL" id="KAI7842312.1"/>
    </source>
</evidence>
<organism evidence="4 5">
    <name type="scientific">Chlorella ohadii</name>
    <dbReference type="NCBI Taxonomy" id="2649997"/>
    <lineage>
        <taxon>Eukaryota</taxon>
        <taxon>Viridiplantae</taxon>
        <taxon>Chlorophyta</taxon>
        <taxon>core chlorophytes</taxon>
        <taxon>Trebouxiophyceae</taxon>
        <taxon>Chlorellales</taxon>
        <taxon>Chlorellaceae</taxon>
        <taxon>Chlorella clade</taxon>
        <taxon>Chlorella</taxon>
    </lineage>
</organism>
<dbReference type="GO" id="GO:0008097">
    <property type="term" value="F:5S rRNA binding"/>
    <property type="evidence" value="ECO:0007669"/>
    <property type="project" value="TreeGrafter"/>
</dbReference>
<accession>A0AAD5DQD8</accession>
<evidence type="ECO:0008006" key="6">
    <source>
        <dbReference type="Google" id="ProtNLM"/>
    </source>
</evidence>
<evidence type="ECO:0000313" key="5">
    <source>
        <dbReference type="Proteomes" id="UP001205105"/>
    </source>
</evidence>
<dbReference type="Pfam" id="PF00861">
    <property type="entry name" value="Ribosomal_L18p"/>
    <property type="match status" value="1"/>
</dbReference>
<evidence type="ECO:0000256" key="2">
    <source>
        <dbReference type="ARBA" id="ARBA00022980"/>
    </source>
</evidence>
<dbReference type="AlphaFoldDB" id="A0AAD5DQD8"/>
<dbReference type="GO" id="GO:0003735">
    <property type="term" value="F:structural constituent of ribosome"/>
    <property type="evidence" value="ECO:0007669"/>
    <property type="project" value="InterPro"/>
</dbReference>
<keyword evidence="2" id="KW-0689">Ribosomal protein</keyword>
<keyword evidence="3" id="KW-0687">Ribonucleoprotein</keyword>
<dbReference type="GO" id="GO:0006412">
    <property type="term" value="P:translation"/>
    <property type="evidence" value="ECO:0007669"/>
    <property type="project" value="InterPro"/>
</dbReference>
<gene>
    <name evidence="4" type="ORF">COHA_003952</name>
</gene>
<reference evidence="4" key="1">
    <citation type="submission" date="2020-11" db="EMBL/GenBank/DDBJ databases">
        <title>Chlorella ohadii genome sequencing and assembly.</title>
        <authorList>
            <person name="Murik O."/>
            <person name="Treves H."/>
            <person name="Kedem I."/>
            <person name="Shotland Y."/>
            <person name="Kaplan A."/>
        </authorList>
    </citation>
    <scope>NUCLEOTIDE SEQUENCE</scope>
    <source>
        <strain evidence="4">1</strain>
    </source>
</reference>